<dbReference type="Proteomes" id="UP000030645">
    <property type="component" value="Unassembled WGS sequence"/>
</dbReference>
<name>W9QT97_9ROSA</name>
<protein>
    <submittedName>
        <fullName evidence="1">Uncharacterized protein</fullName>
    </submittedName>
</protein>
<dbReference type="EMBL" id="KE343722">
    <property type="protein sequence ID" value="EXB39457.1"/>
    <property type="molecule type" value="Genomic_DNA"/>
</dbReference>
<accession>W9QT97</accession>
<organism evidence="1 2">
    <name type="scientific">Morus notabilis</name>
    <dbReference type="NCBI Taxonomy" id="981085"/>
    <lineage>
        <taxon>Eukaryota</taxon>
        <taxon>Viridiplantae</taxon>
        <taxon>Streptophyta</taxon>
        <taxon>Embryophyta</taxon>
        <taxon>Tracheophyta</taxon>
        <taxon>Spermatophyta</taxon>
        <taxon>Magnoliopsida</taxon>
        <taxon>eudicotyledons</taxon>
        <taxon>Gunneridae</taxon>
        <taxon>Pentapetalae</taxon>
        <taxon>rosids</taxon>
        <taxon>fabids</taxon>
        <taxon>Rosales</taxon>
        <taxon>Moraceae</taxon>
        <taxon>Moreae</taxon>
        <taxon>Morus</taxon>
    </lineage>
</organism>
<gene>
    <name evidence="1" type="ORF">L484_008005</name>
</gene>
<dbReference type="AlphaFoldDB" id="W9QT97"/>
<proteinExistence type="predicted"/>
<reference evidence="2" key="1">
    <citation type="submission" date="2013-01" db="EMBL/GenBank/DDBJ databases">
        <title>Draft Genome Sequence of a Mulberry Tree, Morus notabilis C.K. Schneid.</title>
        <authorList>
            <person name="He N."/>
            <person name="Zhao S."/>
        </authorList>
    </citation>
    <scope>NUCLEOTIDE SEQUENCE</scope>
</reference>
<keyword evidence="2" id="KW-1185">Reference proteome</keyword>
<evidence type="ECO:0000313" key="2">
    <source>
        <dbReference type="Proteomes" id="UP000030645"/>
    </source>
</evidence>
<sequence>MISCTDFTGKGVSKGEEVGGMVQLRASAWCTLVQQWHAWDFRIKIILAHGSSSLLFIFY</sequence>
<evidence type="ECO:0000313" key="1">
    <source>
        <dbReference type="EMBL" id="EXB39457.1"/>
    </source>
</evidence>